<comment type="caution">
    <text evidence="2">The sequence shown here is derived from an EMBL/GenBank/DDBJ whole genome shotgun (WGS) entry which is preliminary data.</text>
</comment>
<feature type="domain" description="Glycosyl-hydrolase family 116 N-terminal" evidence="1">
    <location>
        <begin position="40"/>
        <end position="133"/>
    </location>
</feature>
<reference evidence="2" key="1">
    <citation type="journal article" date="2015" name="Nature">
        <title>Complex archaea that bridge the gap between prokaryotes and eukaryotes.</title>
        <authorList>
            <person name="Spang A."/>
            <person name="Saw J.H."/>
            <person name="Jorgensen S.L."/>
            <person name="Zaremba-Niedzwiedzka K."/>
            <person name="Martijn J."/>
            <person name="Lind A.E."/>
            <person name="van Eijk R."/>
            <person name="Schleper C."/>
            <person name="Guy L."/>
            <person name="Ettema T.J."/>
        </authorList>
    </citation>
    <scope>NUCLEOTIDE SEQUENCE</scope>
</reference>
<accession>A0A0F9GT08</accession>
<evidence type="ECO:0000313" key="2">
    <source>
        <dbReference type="EMBL" id="KKM01929.1"/>
    </source>
</evidence>
<gene>
    <name evidence="2" type="ORF">LCGC14_1789480</name>
</gene>
<dbReference type="AlphaFoldDB" id="A0A0F9GT08"/>
<sequence length="192" mass="21459">MAAMAGRRGDDAGGIPYRRADLYDQAVPGYTGAALKMISFPLGGIGTGTIGLGGRGNLRDWEIFNGPKLGYVPPYTMPFIFARCGKRTVAKVLERQLPPDHHESHGMRPQHFPGLPRLDKALFVGTYPVARVEKRFQTCENCVEEGLTRTTTHDRHNIIPKPHRPQDYLLNWTQFNSQKVEGRDFGILSVEL</sequence>
<dbReference type="EMBL" id="LAZR01017063">
    <property type="protein sequence ID" value="KKM01929.1"/>
    <property type="molecule type" value="Genomic_DNA"/>
</dbReference>
<proteinExistence type="predicted"/>
<dbReference type="InterPro" id="IPR024462">
    <property type="entry name" value="GH116_N"/>
</dbReference>
<name>A0A0F9GT08_9ZZZZ</name>
<organism evidence="2">
    <name type="scientific">marine sediment metagenome</name>
    <dbReference type="NCBI Taxonomy" id="412755"/>
    <lineage>
        <taxon>unclassified sequences</taxon>
        <taxon>metagenomes</taxon>
        <taxon>ecological metagenomes</taxon>
    </lineage>
</organism>
<evidence type="ECO:0000259" key="1">
    <source>
        <dbReference type="Pfam" id="PF12215"/>
    </source>
</evidence>
<protein>
    <recommendedName>
        <fullName evidence="1">Glycosyl-hydrolase family 116 N-terminal domain-containing protein</fullName>
    </recommendedName>
</protein>
<dbReference type="Pfam" id="PF12215">
    <property type="entry name" value="Glyco_hydr_116N"/>
    <property type="match status" value="1"/>
</dbReference>